<evidence type="ECO:0000313" key="6">
    <source>
        <dbReference type="EMBL" id="KAL1562555.1"/>
    </source>
</evidence>
<reference evidence="6 7" key="1">
    <citation type="submission" date="2024-06" db="EMBL/GenBank/DDBJ databases">
        <title>A chromosome level genome sequence of Diviner's sage (Salvia divinorum).</title>
        <authorList>
            <person name="Ford S.A."/>
            <person name="Ro D.-K."/>
            <person name="Ness R.W."/>
            <person name="Phillips M.A."/>
        </authorList>
    </citation>
    <scope>NUCLEOTIDE SEQUENCE [LARGE SCALE GENOMIC DNA]</scope>
    <source>
        <strain evidence="6">SAF-2024a</strain>
        <tissue evidence="6">Leaf</tissue>
    </source>
</reference>
<comment type="caution">
    <text evidence="6">The sequence shown here is derived from an EMBL/GenBank/DDBJ whole genome shotgun (WGS) entry which is preliminary data.</text>
</comment>
<keyword evidence="4" id="KW-1133">Transmembrane helix</keyword>
<comment type="caution">
    <text evidence="3">Lacks conserved residue(s) required for the propagation of feature annotation.</text>
</comment>
<dbReference type="PANTHER" id="PTHR33491">
    <property type="entry name" value="OSJNBA0016N04.9 PROTEIN"/>
    <property type="match status" value="1"/>
</dbReference>
<evidence type="ECO:0000256" key="3">
    <source>
        <dbReference type="PROSITE-ProRule" id="PRU00076"/>
    </source>
</evidence>
<dbReference type="CDD" id="cd00054">
    <property type="entry name" value="EGF_CA"/>
    <property type="match status" value="2"/>
</dbReference>
<feature type="disulfide bond" evidence="3">
    <location>
        <begin position="141"/>
        <end position="158"/>
    </location>
</feature>
<dbReference type="PROSITE" id="PS50026">
    <property type="entry name" value="EGF_3"/>
    <property type="match status" value="1"/>
</dbReference>
<evidence type="ECO:0000259" key="5">
    <source>
        <dbReference type="PROSITE" id="PS50026"/>
    </source>
</evidence>
<keyword evidence="4" id="KW-0472">Membrane</keyword>
<name>A0ABD1I1F8_SALDI</name>
<dbReference type="EMBL" id="JBEAFC010000003">
    <property type="protein sequence ID" value="KAL1562555.1"/>
    <property type="molecule type" value="Genomic_DNA"/>
</dbReference>
<keyword evidence="1 3" id="KW-0245">EGF-like domain</keyword>
<evidence type="ECO:0000256" key="4">
    <source>
        <dbReference type="SAM" id="Phobius"/>
    </source>
</evidence>
<accession>A0ABD1I1F8</accession>
<dbReference type="PROSITE" id="PS01187">
    <property type="entry name" value="EGF_CA"/>
    <property type="match status" value="1"/>
</dbReference>
<evidence type="ECO:0000256" key="2">
    <source>
        <dbReference type="ARBA" id="ARBA00023157"/>
    </source>
</evidence>
<dbReference type="InterPro" id="IPR000742">
    <property type="entry name" value="EGF"/>
</dbReference>
<keyword evidence="2 3" id="KW-1015">Disulfide bond</keyword>
<keyword evidence="7" id="KW-1185">Reference proteome</keyword>
<feature type="domain" description="EGF-like" evidence="5">
    <location>
        <begin position="131"/>
        <end position="175"/>
    </location>
</feature>
<sequence>MQRVDWHLAPEGSQYLILHTKNKFIIKACDVLAYLDDGEELTLGACASACNNSTKSNTPRAPSTGQGLNCCQMDLLKDIRGCSLYVAGLENSTDGCGFFTFIDTDYLHLHRNFNECGKRYTVPVVYEWVVGNKSCNEGNICSHNSKCINSTTHTEYKCICTGGFEGNPYHRDGCTDIDECKESTRHRCLKNSQCFNTEGGYYCLPNRSHMLALIIPLGIGLAVGLPILIGGQGHQVLAVANLVKRCLKVNSRKRPSMKEVAAELDHLRNTKVLNKRDEVELEAGDDETISE</sequence>
<evidence type="ECO:0000256" key="1">
    <source>
        <dbReference type="ARBA" id="ARBA00022536"/>
    </source>
</evidence>
<dbReference type="InterPro" id="IPR018097">
    <property type="entry name" value="EGF_Ca-bd_CS"/>
</dbReference>
<organism evidence="6 7">
    <name type="scientific">Salvia divinorum</name>
    <name type="common">Maria pastora</name>
    <name type="synonym">Diviner's sage</name>
    <dbReference type="NCBI Taxonomy" id="28513"/>
    <lineage>
        <taxon>Eukaryota</taxon>
        <taxon>Viridiplantae</taxon>
        <taxon>Streptophyta</taxon>
        <taxon>Embryophyta</taxon>
        <taxon>Tracheophyta</taxon>
        <taxon>Spermatophyta</taxon>
        <taxon>Magnoliopsida</taxon>
        <taxon>eudicotyledons</taxon>
        <taxon>Gunneridae</taxon>
        <taxon>Pentapetalae</taxon>
        <taxon>asterids</taxon>
        <taxon>lamiids</taxon>
        <taxon>Lamiales</taxon>
        <taxon>Lamiaceae</taxon>
        <taxon>Nepetoideae</taxon>
        <taxon>Mentheae</taxon>
        <taxon>Salviinae</taxon>
        <taxon>Salvia</taxon>
        <taxon>Salvia subgen. Calosphace</taxon>
    </lineage>
</organism>
<evidence type="ECO:0000313" key="7">
    <source>
        <dbReference type="Proteomes" id="UP001567538"/>
    </source>
</evidence>
<dbReference type="SMART" id="SM00179">
    <property type="entry name" value="EGF_CA"/>
    <property type="match status" value="2"/>
</dbReference>
<dbReference type="InterPro" id="IPR049883">
    <property type="entry name" value="NOTCH1_EGF-like"/>
</dbReference>
<dbReference type="Proteomes" id="UP001567538">
    <property type="component" value="Unassembled WGS sequence"/>
</dbReference>
<dbReference type="InterPro" id="IPR001881">
    <property type="entry name" value="EGF-like_Ca-bd_dom"/>
</dbReference>
<keyword evidence="4" id="KW-0812">Transmembrane</keyword>
<feature type="transmembrane region" description="Helical" evidence="4">
    <location>
        <begin position="210"/>
        <end position="229"/>
    </location>
</feature>
<protein>
    <submittedName>
        <fullName evidence="6">Wall-associated receptor kinase 2-like</fullName>
    </submittedName>
</protein>
<gene>
    <name evidence="6" type="ORF">AAHA92_05123</name>
</gene>
<dbReference type="AlphaFoldDB" id="A0ABD1I1F8"/>
<dbReference type="Pfam" id="PF07645">
    <property type="entry name" value="EGF_CA"/>
    <property type="match status" value="1"/>
</dbReference>
<proteinExistence type="predicted"/>
<dbReference type="Gene3D" id="2.10.25.10">
    <property type="entry name" value="Laminin"/>
    <property type="match status" value="2"/>
</dbReference>